<reference evidence="4 5" key="1">
    <citation type="submission" date="2018-03" db="EMBL/GenBank/DDBJ databases">
        <title>Genomic Encyclopedia of Archaeal and Bacterial Type Strains, Phase II (KMG-II): from individual species to whole genera.</title>
        <authorList>
            <person name="Goeker M."/>
        </authorList>
    </citation>
    <scope>NUCLEOTIDE SEQUENCE [LARGE SCALE GENOMIC DNA]</scope>
    <source>
        <strain evidence="4 5">DSM 27267</strain>
    </source>
</reference>
<feature type="domain" description="DUF3298" evidence="1">
    <location>
        <begin position="166"/>
        <end position="230"/>
    </location>
</feature>
<dbReference type="RefSeq" id="WP_106540662.1">
    <property type="nucleotide sequence ID" value="NZ_BLAU01000001.1"/>
</dbReference>
<dbReference type="EMBL" id="BLAU01000001">
    <property type="protein sequence ID" value="GET20261.1"/>
    <property type="molecule type" value="Genomic_DNA"/>
</dbReference>
<dbReference type="Pfam" id="PF11738">
    <property type="entry name" value="DUF3298"/>
    <property type="match status" value="1"/>
</dbReference>
<organism evidence="4 5">
    <name type="scientific">Prolixibacter denitrificans</name>
    <dbReference type="NCBI Taxonomy" id="1541063"/>
    <lineage>
        <taxon>Bacteria</taxon>
        <taxon>Pseudomonadati</taxon>
        <taxon>Bacteroidota</taxon>
        <taxon>Bacteroidia</taxon>
        <taxon>Marinilabiliales</taxon>
        <taxon>Prolixibacteraceae</taxon>
        <taxon>Prolixibacter</taxon>
    </lineage>
</organism>
<dbReference type="Proteomes" id="UP000396862">
    <property type="component" value="Unassembled WGS sequence"/>
</dbReference>
<evidence type="ECO:0000313" key="4">
    <source>
        <dbReference type="EMBL" id="PSK85641.1"/>
    </source>
</evidence>
<keyword evidence="6" id="KW-1185">Reference proteome</keyword>
<gene>
    <name evidence="4" type="ORF">CLV93_101605</name>
    <name evidence="3" type="ORF">JCM18694_05070</name>
</gene>
<proteinExistence type="predicted"/>
<comment type="caution">
    <text evidence="4">The sequence shown here is derived from an EMBL/GenBank/DDBJ whole genome shotgun (WGS) entry which is preliminary data.</text>
</comment>
<name>A0A2P8CL22_9BACT</name>
<protein>
    <submittedName>
        <fullName evidence="4">Uncharacterized protein DUF3298</fullName>
    </submittedName>
</protein>
<dbReference type="InterPro" id="IPR021729">
    <property type="entry name" value="DUF3298"/>
</dbReference>
<reference evidence="3 6" key="2">
    <citation type="submission" date="2019-10" db="EMBL/GenBank/DDBJ databases">
        <title>Prolixibacter strains distinguished by the presence of nitrate reductase genes were adept at nitrate-dependent anaerobic corrosion of metallic iron and carbon steel.</title>
        <authorList>
            <person name="Iino T."/>
            <person name="Shono N."/>
            <person name="Ito K."/>
            <person name="Nakamura R."/>
            <person name="Sueoka K."/>
            <person name="Harayama S."/>
            <person name="Ohkuma M."/>
        </authorList>
    </citation>
    <scope>NUCLEOTIDE SEQUENCE [LARGE SCALE GENOMIC DNA]</scope>
    <source>
        <strain evidence="3 6">MIC1-1</strain>
    </source>
</reference>
<dbReference type="Proteomes" id="UP000240621">
    <property type="component" value="Unassembled WGS sequence"/>
</dbReference>
<evidence type="ECO:0000313" key="3">
    <source>
        <dbReference type="EMBL" id="GET20261.1"/>
    </source>
</evidence>
<dbReference type="InterPro" id="IPR037126">
    <property type="entry name" value="PdaC/RsiV-like_sf"/>
</dbReference>
<feature type="domain" description="Deacetylase PdaC" evidence="2">
    <location>
        <begin position="35"/>
        <end position="139"/>
    </location>
</feature>
<dbReference type="EMBL" id="PYGC01000001">
    <property type="protein sequence ID" value="PSK85641.1"/>
    <property type="molecule type" value="Genomic_DNA"/>
</dbReference>
<dbReference type="PROSITE" id="PS51257">
    <property type="entry name" value="PROKAR_LIPOPROTEIN"/>
    <property type="match status" value="1"/>
</dbReference>
<dbReference type="OrthoDB" id="594879at2"/>
<accession>A0A2P8CL22</accession>
<evidence type="ECO:0000313" key="5">
    <source>
        <dbReference type="Proteomes" id="UP000240621"/>
    </source>
</evidence>
<evidence type="ECO:0000313" key="6">
    <source>
        <dbReference type="Proteomes" id="UP000396862"/>
    </source>
</evidence>
<evidence type="ECO:0000259" key="2">
    <source>
        <dbReference type="Pfam" id="PF13739"/>
    </source>
</evidence>
<dbReference type="Pfam" id="PF13739">
    <property type="entry name" value="PdaC"/>
    <property type="match status" value="1"/>
</dbReference>
<dbReference type="Gene3D" id="3.30.565.40">
    <property type="entry name" value="Fervidobacterium nodosum Rt17-B1 like"/>
    <property type="match status" value="1"/>
</dbReference>
<dbReference type="InterPro" id="IPR025303">
    <property type="entry name" value="PdaC"/>
</dbReference>
<dbReference type="Gene3D" id="3.90.640.20">
    <property type="entry name" value="Heat-shock cognate protein, ATPase"/>
    <property type="match status" value="1"/>
</dbReference>
<sequence length="251" mass="29297">MKKIIVLATLAITLFSCHPNRQRDAQISFKLKDIHQEDYYYKVHIAYPLVESYWSNCRFEDTFNREMTSFADSTLAEFQGKELAEKKQVVDQALKESPNPRPGYRYEMSLTHQWFNIYNGMLSLRFKKYEYALGAHGNTWFICYNFSAADNRFLTIDDIIDRSTPEKLQELAEIISQYLDNPEDCFAVTADDLDNDFQNVNFTNDDIIFSFANYQIGPYACGTAVVHIPIEVLKKKNLIQPEFLKMLQPDE</sequence>
<evidence type="ECO:0000259" key="1">
    <source>
        <dbReference type="Pfam" id="PF11738"/>
    </source>
</evidence>
<dbReference type="AlphaFoldDB" id="A0A2P8CL22"/>